<proteinExistence type="inferred from homology"/>
<dbReference type="PANTHER" id="PTHR38459">
    <property type="entry name" value="PROPHAGE BACTOPRENOL-LINKED GLUCOSE TRANSLOCASE HOMOLOG"/>
    <property type="match status" value="1"/>
</dbReference>
<accession>A0ABW5S6S1</accession>
<dbReference type="EMBL" id="JBHUMQ010000031">
    <property type="protein sequence ID" value="MFD2694817.1"/>
    <property type="molecule type" value="Genomic_DNA"/>
</dbReference>
<dbReference type="PANTHER" id="PTHR38459:SF1">
    <property type="entry name" value="PROPHAGE BACTOPRENOL-LINKED GLUCOSE TRANSLOCASE HOMOLOG"/>
    <property type="match status" value="1"/>
</dbReference>
<evidence type="ECO:0000256" key="4">
    <source>
        <dbReference type="ARBA" id="ARBA00022989"/>
    </source>
</evidence>
<dbReference type="InterPro" id="IPR007267">
    <property type="entry name" value="GtrA_DPMS_TM"/>
</dbReference>
<evidence type="ECO:0000313" key="9">
    <source>
        <dbReference type="Proteomes" id="UP001597399"/>
    </source>
</evidence>
<keyword evidence="5 6" id="KW-0472">Membrane</keyword>
<feature type="transmembrane region" description="Helical" evidence="6">
    <location>
        <begin position="28"/>
        <end position="48"/>
    </location>
</feature>
<comment type="caution">
    <text evidence="8">The sequence shown here is derived from an EMBL/GenBank/DDBJ whole genome shotgun (WGS) entry which is preliminary data.</text>
</comment>
<dbReference type="RefSeq" id="WP_253061962.1">
    <property type="nucleotide sequence ID" value="NZ_JAMXWM010000011.1"/>
</dbReference>
<comment type="subcellular location">
    <subcellularLocation>
        <location evidence="1">Membrane</location>
        <topology evidence="1">Multi-pass membrane protein</topology>
    </subcellularLocation>
</comment>
<evidence type="ECO:0000256" key="1">
    <source>
        <dbReference type="ARBA" id="ARBA00004141"/>
    </source>
</evidence>
<protein>
    <submittedName>
        <fullName evidence="8">GtrA family protein</fullName>
    </submittedName>
</protein>
<evidence type="ECO:0000313" key="8">
    <source>
        <dbReference type="EMBL" id="MFD2694817.1"/>
    </source>
</evidence>
<feature type="transmembrane region" description="Helical" evidence="6">
    <location>
        <begin position="54"/>
        <end position="73"/>
    </location>
</feature>
<keyword evidence="9" id="KW-1185">Reference proteome</keyword>
<feature type="domain" description="GtrA/DPMS transmembrane" evidence="7">
    <location>
        <begin position="30"/>
        <end position="140"/>
    </location>
</feature>
<organism evidence="8 9">
    <name type="scientific">Sporolactobacillus shoreicorticis</name>
    <dbReference type="NCBI Taxonomy" id="1923877"/>
    <lineage>
        <taxon>Bacteria</taxon>
        <taxon>Bacillati</taxon>
        <taxon>Bacillota</taxon>
        <taxon>Bacilli</taxon>
        <taxon>Bacillales</taxon>
        <taxon>Sporolactobacillaceae</taxon>
        <taxon>Sporolactobacillus</taxon>
    </lineage>
</organism>
<dbReference type="Pfam" id="PF04138">
    <property type="entry name" value="GtrA_DPMS_TM"/>
    <property type="match status" value="1"/>
</dbReference>
<evidence type="ECO:0000259" key="7">
    <source>
        <dbReference type="Pfam" id="PF04138"/>
    </source>
</evidence>
<feature type="transmembrane region" description="Helical" evidence="6">
    <location>
        <begin position="121"/>
        <end position="140"/>
    </location>
</feature>
<evidence type="ECO:0000256" key="5">
    <source>
        <dbReference type="ARBA" id="ARBA00023136"/>
    </source>
</evidence>
<sequence>MSTQNSDQYMSQKIKKENIKWKWIKQGFVFGAVGVSNTAVDFIVFLLLTHFFSIFYAAAQILSYGAGMLNSYVWNSRITFSASERSLSRLIRFIVLNLAVLGITLLAMRSMLFLPLYINKLISTFIGLSVNFLLSKLWVFKA</sequence>
<keyword evidence="3 6" id="KW-0812">Transmembrane</keyword>
<keyword evidence="4 6" id="KW-1133">Transmembrane helix</keyword>
<evidence type="ECO:0000256" key="3">
    <source>
        <dbReference type="ARBA" id="ARBA00022692"/>
    </source>
</evidence>
<feature type="transmembrane region" description="Helical" evidence="6">
    <location>
        <begin position="94"/>
        <end position="115"/>
    </location>
</feature>
<reference evidence="9" key="1">
    <citation type="journal article" date="2019" name="Int. J. Syst. Evol. Microbiol.">
        <title>The Global Catalogue of Microorganisms (GCM) 10K type strain sequencing project: providing services to taxonomists for standard genome sequencing and annotation.</title>
        <authorList>
            <consortium name="The Broad Institute Genomics Platform"/>
            <consortium name="The Broad Institute Genome Sequencing Center for Infectious Disease"/>
            <person name="Wu L."/>
            <person name="Ma J."/>
        </authorList>
    </citation>
    <scope>NUCLEOTIDE SEQUENCE [LARGE SCALE GENOMIC DNA]</scope>
    <source>
        <strain evidence="9">TISTR 2466</strain>
    </source>
</reference>
<dbReference type="InterPro" id="IPR051401">
    <property type="entry name" value="GtrA_CellWall_Glycosyl"/>
</dbReference>
<comment type="similarity">
    <text evidence="2">Belongs to the GtrA family.</text>
</comment>
<dbReference type="Proteomes" id="UP001597399">
    <property type="component" value="Unassembled WGS sequence"/>
</dbReference>
<name>A0ABW5S6S1_9BACL</name>
<evidence type="ECO:0000256" key="2">
    <source>
        <dbReference type="ARBA" id="ARBA00009399"/>
    </source>
</evidence>
<evidence type="ECO:0000256" key="6">
    <source>
        <dbReference type="SAM" id="Phobius"/>
    </source>
</evidence>
<gene>
    <name evidence="8" type="ORF">ACFSUE_14465</name>
</gene>